<dbReference type="InterPro" id="IPR011990">
    <property type="entry name" value="TPR-like_helical_dom_sf"/>
</dbReference>
<dbReference type="Proteomes" id="UP000278351">
    <property type="component" value="Unassembled WGS sequence"/>
</dbReference>
<evidence type="ECO:0000313" key="2">
    <source>
        <dbReference type="EMBL" id="RPE05366.1"/>
    </source>
</evidence>
<organism evidence="2 3">
    <name type="scientific">Chitinophaga lutea</name>
    <dbReference type="NCBI Taxonomy" id="2488634"/>
    <lineage>
        <taxon>Bacteria</taxon>
        <taxon>Pseudomonadati</taxon>
        <taxon>Bacteroidota</taxon>
        <taxon>Chitinophagia</taxon>
        <taxon>Chitinophagales</taxon>
        <taxon>Chitinophagaceae</taxon>
        <taxon>Chitinophaga</taxon>
    </lineage>
</organism>
<proteinExistence type="predicted"/>
<sequence>MQRIARYTYALLLGVAMSLTACDKGFTELNTNPNAPVVPDVDYMFSQSILKGNYVYDRAYFYTSYITCGNYVQHFATAKEISVAGSGDKYGVYDFYQSFYFRYTYTNVLTTLRELIEAAQSPELVNKKSAARIWRVLIMQRITDLYGDVPYSDANKGLREAILLPKYDPQEQIYADLLKELDESIAAFDESKLKFGKADFLYEGSIPKWKKFAYSLMLRVAMRMTRRDPAKAQQWAAKAIQGGIILDEADQAVVKYSNGPQIYNNNPVAWEIVNQDLQRGANGVNNTEWGKYSKTFIDYLKNNNDPRLSVVSVVWNGATPDNTPALQKGMPNGTDGKPANFGTFSEPNPATILQYSAPLIVLSRAETHYLLTEAIIRGWASGNAAAAFKTGMEAAMKNWALFGAAGVIPQASIDAYTAAHALNTGGTLDAQMNQIHTQFWVASLLDEQEAYANWRRTGYPVLTPVNFTGNATGGTIPRRLPYSVPEQGINKKHYDDAVARQGPDLLTTRIWWDKQ</sequence>
<feature type="chain" id="PRO_5018033891" evidence="1">
    <location>
        <begin position="22"/>
        <end position="515"/>
    </location>
</feature>
<evidence type="ECO:0000256" key="1">
    <source>
        <dbReference type="SAM" id="SignalP"/>
    </source>
</evidence>
<keyword evidence="2" id="KW-0449">Lipoprotein</keyword>
<feature type="signal peptide" evidence="1">
    <location>
        <begin position="1"/>
        <end position="21"/>
    </location>
</feature>
<evidence type="ECO:0000313" key="3">
    <source>
        <dbReference type="Proteomes" id="UP000278351"/>
    </source>
</evidence>
<dbReference type="PROSITE" id="PS51257">
    <property type="entry name" value="PROKAR_LIPOPROTEIN"/>
    <property type="match status" value="1"/>
</dbReference>
<dbReference type="RefSeq" id="WP_123849011.1">
    <property type="nucleotide sequence ID" value="NZ_RPDH01000003.1"/>
</dbReference>
<dbReference type="Gene3D" id="1.25.40.390">
    <property type="match status" value="1"/>
</dbReference>
<name>A0A3N4PAU0_9BACT</name>
<dbReference type="OrthoDB" id="9766256at2"/>
<dbReference type="EMBL" id="RPDH01000003">
    <property type="protein sequence ID" value="RPE05366.1"/>
    <property type="molecule type" value="Genomic_DNA"/>
</dbReference>
<dbReference type="SUPFAM" id="SSF48452">
    <property type="entry name" value="TPR-like"/>
    <property type="match status" value="1"/>
</dbReference>
<dbReference type="Pfam" id="PF12771">
    <property type="entry name" value="SusD-like_2"/>
    <property type="match status" value="1"/>
</dbReference>
<comment type="caution">
    <text evidence="2">The sequence shown here is derived from an EMBL/GenBank/DDBJ whole genome shotgun (WGS) entry which is preliminary data.</text>
</comment>
<keyword evidence="1" id="KW-0732">Signal</keyword>
<keyword evidence="3" id="KW-1185">Reference proteome</keyword>
<dbReference type="AlphaFoldDB" id="A0A3N4PAU0"/>
<accession>A0A3N4PAU0</accession>
<protein>
    <submittedName>
        <fullName evidence="2">SusD/RagB family nutrient-binding outer membrane lipoprotein</fullName>
    </submittedName>
</protein>
<dbReference type="InterPro" id="IPR041662">
    <property type="entry name" value="SusD-like_2"/>
</dbReference>
<reference evidence="2 3" key="1">
    <citation type="submission" date="2018-11" db="EMBL/GenBank/DDBJ databases">
        <title>Chitinophaga lutea sp.nov., isolate from arsenic contaminated soil.</title>
        <authorList>
            <person name="Zong Y."/>
        </authorList>
    </citation>
    <scope>NUCLEOTIDE SEQUENCE [LARGE SCALE GENOMIC DNA]</scope>
    <source>
        <strain evidence="2 3">ZY74</strain>
    </source>
</reference>
<gene>
    <name evidence="2" type="ORF">EGT74_23545</name>
</gene>